<organism evidence="1">
    <name type="scientific">viral metagenome</name>
    <dbReference type="NCBI Taxonomy" id="1070528"/>
    <lineage>
        <taxon>unclassified sequences</taxon>
        <taxon>metagenomes</taxon>
        <taxon>organismal metagenomes</taxon>
    </lineage>
</organism>
<evidence type="ECO:0000313" key="1">
    <source>
        <dbReference type="EMBL" id="QHT32448.1"/>
    </source>
</evidence>
<sequence length="447" mass="50127">MKLILMFLLFIALAYYIWTIKEGFEEDFEEGFEEDFEEGFEEDFEEGFEEDFEEGFEEDFEEGFEDNKNLTTNAVSPGITTIDRYQDPVCKADEYIYCVDGIIECDDILGGKLNTLSSLSKYESGDTLTGCSSFINKVNLSDYKDTTKGVGNTRAVYFDLSMCSSDKPWRMGGPTYKKVDGIWESTPNKIIPVSTCYDNELDAANAYDATTGKTIIFKKGDKVFVNGTFVGLDQTFLTLSDLDKTYYKIINNKKYYKAVITDATTANYEITYGPIGNQKTTTVNINSNGSVLIKDSLFNIYSNDYYSDLTTGTHPRPKCKGGVFTSCSSKPPFTISNGVYVPTMDSMDVSYTQQESELIKTQGQDVFNNTNPSGIIDKSNILEYNYFDTQLVSNPFIKCIADNGTNIGENVCCGQDDTLKNTKYICPQEVPNCKGYSKDENIYGICT</sequence>
<reference evidence="1" key="1">
    <citation type="journal article" date="2020" name="Nature">
        <title>Giant virus diversity and host interactions through global metagenomics.</title>
        <authorList>
            <person name="Schulz F."/>
            <person name="Roux S."/>
            <person name="Paez-Espino D."/>
            <person name="Jungbluth S."/>
            <person name="Walsh D.A."/>
            <person name="Denef V.J."/>
            <person name="McMahon K.D."/>
            <person name="Konstantinidis K.T."/>
            <person name="Eloe-Fadrosh E.A."/>
            <person name="Kyrpides N.C."/>
            <person name="Woyke T."/>
        </authorList>
    </citation>
    <scope>NUCLEOTIDE SEQUENCE</scope>
    <source>
        <strain evidence="1">GVMAG-M-3300009159-65</strain>
    </source>
</reference>
<name>A0A6C0ETX1_9ZZZZ</name>
<proteinExistence type="predicted"/>
<dbReference type="EMBL" id="MN738941">
    <property type="protein sequence ID" value="QHT32448.1"/>
    <property type="molecule type" value="Genomic_DNA"/>
</dbReference>
<dbReference type="AlphaFoldDB" id="A0A6C0ETX1"/>
<accession>A0A6C0ETX1</accession>
<protein>
    <submittedName>
        <fullName evidence="1">Uncharacterized protein</fullName>
    </submittedName>
</protein>